<dbReference type="EMBL" id="UYRX01000236">
    <property type="protein sequence ID" value="VDK78194.1"/>
    <property type="molecule type" value="Genomic_DNA"/>
</dbReference>
<sequence length="247" mass="27529">MKEDNRQVEFLLQRCSCEGSESQNSRGRAADVESYWKSVKWNTEVLGLSCLSGIIEQAGFTLWNVTLKSFLRERRPGVAVSEWSRSLARKEVGFARAGSSPTCCTGNKGEGSWAPELLWCGFLCWLLSIRSWEEEEECVSALLRVFCLRITGGQVIHPGSSEAIVGAPGVCLNRTRWAVFSRQLLPPAFISLSLLKQSISSLSIEVWMSRAVCSGVRVVKEFDSKSNGLCPRRFESCPLRDFLLFCG</sequence>
<proteinExistence type="predicted"/>
<dbReference type="Proteomes" id="UP000277928">
    <property type="component" value="Unassembled WGS sequence"/>
</dbReference>
<evidence type="ECO:0000313" key="2">
    <source>
        <dbReference type="Proteomes" id="UP000277928"/>
    </source>
</evidence>
<reference evidence="1 2" key="1">
    <citation type="submission" date="2018-08" db="EMBL/GenBank/DDBJ databases">
        <authorList>
            <person name="Laetsch R D."/>
            <person name="Stevens L."/>
            <person name="Kumar S."/>
            <person name="Blaxter L. M."/>
        </authorList>
    </citation>
    <scope>NUCLEOTIDE SEQUENCE [LARGE SCALE GENOMIC DNA]</scope>
</reference>
<name>A0A3P6UIW3_LITSI</name>
<keyword evidence="2" id="KW-1185">Reference proteome</keyword>
<dbReference type="OrthoDB" id="10656290at2759"/>
<accession>A0A3P6UIW3</accession>
<evidence type="ECO:0000313" key="1">
    <source>
        <dbReference type="EMBL" id="VDK78194.1"/>
    </source>
</evidence>
<organism evidence="1 2">
    <name type="scientific">Litomosoides sigmodontis</name>
    <name type="common">Filarial nematode worm</name>
    <dbReference type="NCBI Taxonomy" id="42156"/>
    <lineage>
        <taxon>Eukaryota</taxon>
        <taxon>Metazoa</taxon>
        <taxon>Ecdysozoa</taxon>
        <taxon>Nematoda</taxon>
        <taxon>Chromadorea</taxon>
        <taxon>Rhabditida</taxon>
        <taxon>Spirurina</taxon>
        <taxon>Spiruromorpha</taxon>
        <taxon>Filarioidea</taxon>
        <taxon>Onchocercidae</taxon>
        <taxon>Litomosoides</taxon>
    </lineage>
</organism>
<protein>
    <submittedName>
        <fullName evidence="1">Uncharacterized protein</fullName>
    </submittedName>
</protein>
<dbReference type="AlphaFoldDB" id="A0A3P6UIW3"/>
<gene>
    <name evidence="1" type="ORF">NLS_LOCUS3983</name>
</gene>